<sequence length="130" mass="14958">MMKAFEGENIKNRWLYIGIELRPETCNKLQRAVKYHLVFIFKCTCEKFKIEEVLYIMGNEFRVCDDCQATNVKTLIPKLKKVDSCATIEVACQSYCGPGRKKSFAFVNNRPVAAPTEDELIVKIEAKLNK</sequence>
<protein>
    <recommendedName>
        <fullName evidence="1">UPF0741 protein III_00165</fullName>
    </recommendedName>
</protein>
<proteinExistence type="inferred from homology"/>
<accession>A0ABC9R9V0</accession>
<evidence type="ECO:0000313" key="2">
    <source>
        <dbReference type="EMBL" id="EJR45327.1"/>
    </source>
</evidence>
<dbReference type="AlphaFoldDB" id="A0ABC9R9V0"/>
<reference evidence="2 3" key="1">
    <citation type="submission" date="2012-04" db="EMBL/GenBank/DDBJ databases">
        <title>The Genome Sequence of Bacillus cereus VD078.</title>
        <authorList>
            <consortium name="The Broad Institute Genome Sequencing Platform"/>
            <consortium name="The Broad Institute Genome Sequencing Center for Infectious Disease"/>
            <person name="Feldgarden M."/>
            <person name="Van der Auwera G.A."/>
            <person name="Mahillon J."/>
            <person name="Duprez V."/>
            <person name="Timmery S."/>
            <person name="Mattelet C."/>
            <person name="Dierick K."/>
            <person name="Sun M."/>
            <person name="Yu Z."/>
            <person name="Zhu L."/>
            <person name="Hu X."/>
            <person name="Shank E.B."/>
            <person name="Swiecicka I."/>
            <person name="Hansen B.M."/>
            <person name="Andrup L."/>
            <person name="Young S.K."/>
            <person name="Zeng Q."/>
            <person name="Gargeya S."/>
            <person name="Fitzgerald M."/>
            <person name="Haas B."/>
            <person name="Abouelleil A."/>
            <person name="Alvarado L."/>
            <person name="Arachchi H.M."/>
            <person name="Berlin A."/>
            <person name="Chapman S.B."/>
            <person name="Goldberg J."/>
            <person name="Griggs A."/>
            <person name="Gujja S."/>
            <person name="Hansen M."/>
            <person name="Howarth C."/>
            <person name="Imamovic A."/>
            <person name="Larimer J."/>
            <person name="McCowen C."/>
            <person name="Montmayeur A."/>
            <person name="Murphy C."/>
            <person name="Neiman D."/>
            <person name="Pearson M."/>
            <person name="Priest M."/>
            <person name="Roberts A."/>
            <person name="Saif S."/>
            <person name="Shea T."/>
            <person name="Sisk P."/>
            <person name="Sykes S."/>
            <person name="Wortman J."/>
            <person name="Nusbaum C."/>
            <person name="Birren B."/>
        </authorList>
    </citation>
    <scope>NUCLEOTIDE SEQUENCE [LARGE SCALE GENOMIC DNA]</scope>
    <source>
        <strain evidence="2 3">VD078</strain>
    </source>
</reference>
<comment type="caution">
    <text evidence="2">The sequence shown here is derived from an EMBL/GenBank/DDBJ whole genome shotgun (WGS) entry which is preliminary data.</text>
</comment>
<dbReference type="Pfam" id="PF07293">
    <property type="entry name" value="DUF1450"/>
    <property type="match status" value="1"/>
</dbReference>
<gene>
    <name evidence="2" type="ORF">III_00165</name>
</gene>
<dbReference type="InterPro" id="IPR009910">
    <property type="entry name" value="DUF1450"/>
</dbReference>
<dbReference type="EMBL" id="AHEV01000003">
    <property type="protein sequence ID" value="EJR45327.1"/>
    <property type="molecule type" value="Genomic_DNA"/>
</dbReference>
<organism evidence="2 3">
    <name type="scientific">Bacillus mycoides</name>
    <dbReference type="NCBI Taxonomy" id="1405"/>
    <lineage>
        <taxon>Bacteria</taxon>
        <taxon>Bacillati</taxon>
        <taxon>Bacillota</taxon>
        <taxon>Bacilli</taxon>
        <taxon>Bacillales</taxon>
        <taxon>Bacillaceae</taxon>
        <taxon>Bacillus</taxon>
        <taxon>Bacillus cereus group</taxon>
    </lineage>
</organism>
<evidence type="ECO:0000313" key="3">
    <source>
        <dbReference type="Proteomes" id="UP000006976"/>
    </source>
</evidence>
<evidence type="ECO:0000256" key="1">
    <source>
        <dbReference type="HAMAP-Rule" id="MF_01863"/>
    </source>
</evidence>
<dbReference type="InterPro" id="IPR020880">
    <property type="entry name" value="UPF0741"/>
</dbReference>
<comment type="similarity">
    <text evidence="1">Belongs to the UPF0741 family.</text>
</comment>
<name>A0ABC9R9V0_BACMY</name>
<dbReference type="HAMAP" id="MF_01863">
    <property type="entry name" value="UPF0741"/>
    <property type="match status" value="1"/>
</dbReference>
<dbReference type="Proteomes" id="UP000006976">
    <property type="component" value="Unassembled WGS sequence"/>
</dbReference>